<sequence length="266" mass="29888">METIDIKQELASQAQTDSKKEVKLTKAMSIAEMIKAMMPEIKRALPSMITPERFTRIALSALNNTPELQACTPMSFISALLNAAQLGLEINSPLGHAYLIPYKNKGVLECQFQIGYLGLIALAYRNELMQTIQAQCVYENDEFLYEYGLNPKLVHRPATSDRGEPVFFYGLFKMINSGFGFCVMSKQEMDEFARTYSKGLASSFSPWKTSYNEMAKKTVIKQALKYAPIKTDFQKALSTDESIKYAISEDMTEAVNEIVSQNTEVA</sequence>
<dbReference type="STRING" id="99656.SAMN05421659_106190"/>
<keyword evidence="2" id="KW-1185">Reference proteome</keyword>
<dbReference type="Proteomes" id="UP000199701">
    <property type="component" value="Unassembled WGS sequence"/>
</dbReference>
<dbReference type="AlphaFoldDB" id="A0A1I0Q0G1"/>
<dbReference type="Pfam" id="PF03837">
    <property type="entry name" value="RecT"/>
    <property type="match status" value="1"/>
</dbReference>
<evidence type="ECO:0000313" key="1">
    <source>
        <dbReference type="EMBL" id="SEW20344.1"/>
    </source>
</evidence>
<dbReference type="OrthoDB" id="1045432at2"/>
<proteinExistence type="predicted"/>
<reference evidence="1 2" key="1">
    <citation type="submission" date="2016-10" db="EMBL/GenBank/DDBJ databases">
        <authorList>
            <person name="de Groot N.N."/>
        </authorList>
    </citation>
    <scope>NUCLEOTIDE SEQUENCE [LARGE SCALE GENOMIC DNA]</scope>
    <source>
        <strain evidence="1 2">DSM 9179</strain>
    </source>
</reference>
<dbReference type="EMBL" id="FOJI01000006">
    <property type="protein sequence ID" value="SEW20344.1"/>
    <property type="molecule type" value="Genomic_DNA"/>
</dbReference>
<evidence type="ECO:0000313" key="2">
    <source>
        <dbReference type="Proteomes" id="UP000199701"/>
    </source>
</evidence>
<protein>
    <submittedName>
        <fullName evidence="1">Recombination protein RecT</fullName>
    </submittedName>
</protein>
<dbReference type="NCBIfam" id="TIGR00616">
    <property type="entry name" value="rect"/>
    <property type="match status" value="1"/>
</dbReference>
<dbReference type="GO" id="GO:0006259">
    <property type="term" value="P:DNA metabolic process"/>
    <property type="evidence" value="ECO:0007669"/>
    <property type="project" value="InterPro"/>
</dbReference>
<organism evidence="1 2">
    <name type="scientific">[Clostridium] fimetarium</name>
    <dbReference type="NCBI Taxonomy" id="99656"/>
    <lineage>
        <taxon>Bacteria</taxon>
        <taxon>Bacillati</taxon>
        <taxon>Bacillota</taxon>
        <taxon>Clostridia</taxon>
        <taxon>Lachnospirales</taxon>
        <taxon>Lachnospiraceae</taxon>
    </lineage>
</organism>
<name>A0A1I0Q0G1_9FIRM</name>
<gene>
    <name evidence="1" type="ORF">SAMN05421659_106190</name>
</gene>
<accession>A0A1I0Q0G1</accession>
<dbReference type="RefSeq" id="WP_092453396.1">
    <property type="nucleotide sequence ID" value="NZ_FOJI01000006.1"/>
</dbReference>
<dbReference type="GO" id="GO:0003677">
    <property type="term" value="F:DNA binding"/>
    <property type="evidence" value="ECO:0007669"/>
    <property type="project" value="InterPro"/>
</dbReference>
<dbReference type="InterPro" id="IPR018330">
    <property type="entry name" value="RecT_fam"/>
</dbReference>
<dbReference type="InterPro" id="IPR004590">
    <property type="entry name" value="ssDNA_annealing_RecT"/>
</dbReference>